<dbReference type="RefSeq" id="WP_105016605.1">
    <property type="nucleotide sequence ID" value="NZ_MSCN01000001.1"/>
</dbReference>
<organism evidence="6 7">
    <name type="scientific">Polaribacter porphyrae</name>
    <dbReference type="NCBI Taxonomy" id="1137780"/>
    <lineage>
        <taxon>Bacteria</taxon>
        <taxon>Pseudomonadati</taxon>
        <taxon>Bacteroidota</taxon>
        <taxon>Flavobacteriia</taxon>
        <taxon>Flavobacteriales</taxon>
        <taxon>Flavobacteriaceae</taxon>
    </lineage>
</organism>
<feature type="domain" description="HTH araC/xylS-type" evidence="5">
    <location>
        <begin position="288"/>
        <end position="392"/>
    </location>
</feature>
<proteinExistence type="predicted"/>
<dbReference type="SUPFAM" id="SSF46689">
    <property type="entry name" value="Homeodomain-like"/>
    <property type="match status" value="1"/>
</dbReference>
<dbReference type="InterPro" id="IPR018060">
    <property type="entry name" value="HTH_AraC"/>
</dbReference>
<dbReference type="OrthoDB" id="6283866at2"/>
<dbReference type="InterPro" id="IPR009057">
    <property type="entry name" value="Homeodomain-like_sf"/>
</dbReference>
<keyword evidence="4" id="KW-1133">Transmembrane helix</keyword>
<keyword evidence="4" id="KW-0472">Membrane</keyword>
<evidence type="ECO:0000313" key="7">
    <source>
        <dbReference type="Proteomes" id="UP000238882"/>
    </source>
</evidence>
<keyword evidence="7" id="KW-1185">Reference proteome</keyword>
<feature type="transmembrane region" description="Helical" evidence="4">
    <location>
        <begin position="232"/>
        <end position="251"/>
    </location>
</feature>
<evidence type="ECO:0000256" key="2">
    <source>
        <dbReference type="ARBA" id="ARBA00023125"/>
    </source>
</evidence>
<evidence type="ECO:0000256" key="4">
    <source>
        <dbReference type="SAM" id="Phobius"/>
    </source>
</evidence>
<dbReference type="Gene3D" id="1.10.10.60">
    <property type="entry name" value="Homeodomain-like"/>
    <property type="match status" value="2"/>
</dbReference>
<feature type="transmembrane region" description="Helical" evidence="4">
    <location>
        <begin position="77"/>
        <end position="99"/>
    </location>
</feature>
<dbReference type="PANTHER" id="PTHR43280:SF29">
    <property type="entry name" value="ARAC-FAMILY TRANSCRIPTIONAL REGULATOR"/>
    <property type="match status" value="1"/>
</dbReference>
<reference evidence="6 7" key="1">
    <citation type="submission" date="2016-12" db="EMBL/GenBank/DDBJ databases">
        <title>Trade-off between light-utilization and light-protection in marine flavobacteria.</title>
        <authorList>
            <person name="Kumagai Y."/>
            <person name="Yoshizawa S."/>
            <person name="Kogure K."/>
            <person name="Iwasaki W."/>
        </authorList>
    </citation>
    <scope>NUCLEOTIDE SEQUENCE [LARGE SCALE GENOMIC DNA]</scope>
    <source>
        <strain evidence="6 7">NBRC 108759</strain>
    </source>
</reference>
<protein>
    <submittedName>
        <fullName evidence="6">AraC family transcriptional regulator</fullName>
    </submittedName>
</protein>
<feature type="transmembrane region" description="Helical" evidence="4">
    <location>
        <begin position="111"/>
        <end position="130"/>
    </location>
</feature>
<feature type="transmembrane region" description="Helical" evidence="4">
    <location>
        <begin position="157"/>
        <end position="180"/>
    </location>
</feature>
<feature type="transmembrane region" description="Helical" evidence="4">
    <location>
        <begin position="192"/>
        <end position="212"/>
    </location>
</feature>
<dbReference type="GO" id="GO:0043565">
    <property type="term" value="F:sequence-specific DNA binding"/>
    <property type="evidence" value="ECO:0007669"/>
    <property type="project" value="InterPro"/>
</dbReference>
<dbReference type="Pfam" id="PF12833">
    <property type="entry name" value="HTH_18"/>
    <property type="match status" value="1"/>
</dbReference>
<feature type="transmembrane region" description="Helical" evidence="4">
    <location>
        <begin position="12"/>
        <end position="33"/>
    </location>
</feature>
<gene>
    <name evidence="6" type="ORF">BTO18_12870</name>
</gene>
<dbReference type="GO" id="GO:0003700">
    <property type="term" value="F:DNA-binding transcription factor activity"/>
    <property type="evidence" value="ECO:0007669"/>
    <property type="project" value="InterPro"/>
</dbReference>
<comment type="caution">
    <text evidence="6">The sequence shown here is derived from an EMBL/GenBank/DDBJ whole genome shotgun (WGS) entry which is preliminary data.</text>
</comment>
<feature type="transmembrane region" description="Helical" evidence="4">
    <location>
        <begin position="45"/>
        <end position="71"/>
    </location>
</feature>
<dbReference type="Proteomes" id="UP000238882">
    <property type="component" value="Unassembled WGS sequence"/>
</dbReference>
<accession>A0A2S7WQW9</accession>
<keyword evidence="3" id="KW-0804">Transcription</keyword>
<dbReference type="EMBL" id="MSCN01000001">
    <property type="protein sequence ID" value="PQJ80007.1"/>
    <property type="molecule type" value="Genomic_DNA"/>
</dbReference>
<keyword evidence="2" id="KW-0238">DNA-binding</keyword>
<evidence type="ECO:0000259" key="5">
    <source>
        <dbReference type="PROSITE" id="PS01124"/>
    </source>
</evidence>
<dbReference type="PROSITE" id="PS01124">
    <property type="entry name" value="HTH_ARAC_FAMILY_2"/>
    <property type="match status" value="1"/>
</dbReference>
<name>A0A2S7WQW9_9FLAO</name>
<evidence type="ECO:0000256" key="3">
    <source>
        <dbReference type="ARBA" id="ARBA00023163"/>
    </source>
</evidence>
<keyword evidence="1" id="KW-0805">Transcription regulation</keyword>
<dbReference type="PANTHER" id="PTHR43280">
    <property type="entry name" value="ARAC-FAMILY TRANSCRIPTIONAL REGULATOR"/>
    <property type="match status" value="1"/>
</dbReference>
<sequence>MFFLFSSFPDFNIYGTPLLILVVQGLIFVGLLFGRYIKKKNISDLLLAIILLIVCYQQTCYTVGFMGWYNVFRNTKINYFLIPMGLAIAPLIYFYVKAITTSNYTFIKKDWLHFIPAISLILFRFSIYFYDSLQPGFHDTQNGILKLSVDEPIVQPLLVFVSFAQMLLYLAFTFQLFYNYRKRIKEYFSNTYKLELNWILSFLIAFTALFLYSSLQDIIGSLIIDLNYTQRWWLNIFMALVVLFVGIKGYFTDTTKLNKISFSFSPNPESIPEIQKDKKEKVANTDIKKVANFMKSEKPYLNPDLNLSDLAKDLKMSRAELSQIINSGFNKNFNDFINEYRVNTFKDKLEAGEHKQLSLLGIAYDCGFNSKATFNRVFKKITHSSPSEFLNSQAK</sequence>
<evidence type="ECO:0000256" key="1">
    <source>
        <dbReference type="ARBA" id="ARBA00023015"/>
    </source>
</evidence>
<dbReference type="AlphaFoldDB" id="A0A2S7WQW9"/>
<keyword evidence="4" id="KW-0812">Transmembrane</keyword>
<dbReference type="SMART" id="SM00342">
    <property type="entry name" value="HTH_ARAC"/>
    <property type="match status" value="1"/>
</dbReference>
<evidence type="ECO:0000313" key="6">
    <source>
        <dbReference type="EMBL" id="PQJ80007.1"/>
    </source>
</evidence>